<sequence>MFTQLFHDIEVNNHNSKACIDCNTTITFGRAVIKDPATIRMVIPAACKNAGYSQRVCEGTLDRMADPLAYLFQHSKITTPEMCSTLLSPDCMTYLGLPFSHAVNWELTLPKPKPFVPKSGNDKQLKMLHLTDIHLDLYYTPGSNSVCDEPICCRSTTYGHNHSAGYWSETTQNCDSPLIFTEDAIGDVAETHKDLDFIIWTGDNIPHDVWNTTKIVNLKHVEAVTDIYSLEKASIESKGNFSMSWLYNALADDLWKQWIDTESAKKTFKKGGYYAKQFSDKLKIIAMNNAIAQNENYWIAYDPVDPDGQLQWLIDELDSAEQAGTYAMIISHIPPGDCYASWANNYFRIMERYQHVIVSQYYGHTHNDEGLPLDFDVYYTNVTEDNIEGKQIHPKWSSDPSAKKIYGMDSLTTQSWDDFMTRAQTDDKLVEKEFENDLNYFGINDIDIGKLFTQLLNDIGAHNHDSKACIDCNTTITFGRAVIKDPSVIRFVIPTVCKNAGYSQRVCEGTLDRMADPLAYLFQHTKITTEEFCATLLSPDCMTHFGLPLSHPVNWELTLPKPKPFVPKSGNDKQLRMFHLTDIHLDLYYTPGSNSVCDEPLCCRSTSHGHNHSAGYWSETTLNCDCPLLFTEDTIEDVAQTHKDLDFIIWTGDNIPHDVWNTTKIHIEAVTNALKKSFPDKPVFPCLGNHETHPINLYSPEEVSIESKGNFSMSWLYNALADDLWKQWIDTESAKKTFKKGGYYAKQFSDKLKNLETNGTYAIAHGYIGASLTTYSLINPGECH</sequence>
<dbReference type="InterPro" id="IPR004843">
    <property type="entry name" value="Calcineurin-like_PHP"/>
</dbReference>
<comment type="similarity">
    <text evidence="1">Belongs to the acid sphingomyelinase family.</text>
</comment>
<comment type="catalytic activity">
    <reaction evidence="5">
        <text>a sphingomyelin + H2O = phosphocholine + an N-acylsphing-4-enine + H(+)</text>
        <dbReference type="Rhea" id="RHEA:19253"/>
        <dbReference type="ChEBI" id="CHEBI:15377"/>
        <dbReference type="ChEBI" id="CHEBI:15378"/>
        <dbReference type="ChEBI" id="CHEBI:17636"/>
        <dbReference type="ChEBI" id="CHEBI:52639"/>
        <dbReference type="ChEBI" id="CHEBI:295975"/>
        <dbReference type="EC" id="3.1.4.12"/>
    </reaction>
    <physiologicalReaction direction="left-to-right" evidence="5">
        <dbReference type="Rhea" id="RHEA:19254"/>
    </physiologicalReaction>
</comment>
<dbReference type="PANTHER" id="PTHR10340">
    <property type="entry name" value="SPHINGOMYELIN PHOSPHODIESTERASE"/>
    <property type="match status" value="1"/>
</dbReference>
<dbReference type="OrthoDB" id="282973at2759"/>
<protein>
    <recommendedName>
        <fullName evidence="6">Saposin B-type domain-containing protein</fullName>
    </recommendedName>
</protein>
<dbReference type="PROSITE" id="PS50015">
    <property type="entry name" value="SAP_B"/>
    <property type="match status" value="1"/>
</dbReference>
<dbReference type="EMBL" id="CAJPVJ010009601">
    <property type="protein sequence ID" value="CAG2172694.1"/>
    <property type="molecule type" value="Genomic_DNA"/>
</dbReference>
<keyword evidence="4" id="KW-0325">Glycoprotein</keyword>
<proteinExistence type="inferred from homology"/>
<organism evidence="7">
    <name type="scientific">Oppiella nova</name>
    <dbReference type="NCBI Taxonomy" id="334625"/>
    <lineage>
        <taxon>Eukaryota</taxon>
        <taxon>Metazoa</taxon>
        <taxon>Ecdysozoa</taxon>
        <taxon>Arthropoda</taxon>
        <taxon>Chelicerata</taxon>
        <taxon>Arachnida</taxon>
        <taxon>Acari</taxon>
        <taxon>Acariformes</taxon>
        <taxon>Sarcoptiformes</taxon>
        <taxon>Oribatida</taxon>
        <taxon>Brachypylina</taxon>
        <taxon>Oppioidea</taxon>
        <taxon>Oppiidae</taxon>
        <taxon>Oppiella</taxon>
    </lineage>
</organism>
<feature type="domain" description="Saposin B-type" evidence="6">
    <location>
        <begin position="15"/>
        <end position="95"/>
    </location>
</feature>
<keyword evidence="8" id="KW-1185">Reference proteome</keyword>
<dbReference type="Pfam" id="PF00149">
    <property type="entry name" value="Metallophos"/>
    <property type="match status" value="1"/>
</dbReference>
<evidence type="ECO:0000256" key="3">
    <source>
        <dbReference type="ARBA" id="ARBA00023157"/>
    </source>
</evidence>
<keyword evidence="2" id="KW-0378">Hydrolase</keyword>
<evidence type="ECO:0000256" key="2">
    <source>
        <dbReference type="ARBA" id="ARBA00022801"/>
    </source>
</evidence>
<name>A0A7R9M8C5_9ACAR</name>
<evidence type="ECO:0000256" key="5">
    <source>
        <dbReference type="ARBA" id="ARBA00047268"/>
    </source>
</evidence>
<dbReference type="GO" id="GO:0005615">
    <property type="term" value="C:extracellular space"/>
    <property type="evidence" value="ECO:0007669"/>
    <property type="project" value="TreeGrafter"/>
</dbReference>
<gene>
    <name evidence="7" type="ORF">ONB1V03_LOCUS12150</name>
</gene>
<dbReference type="PANTHER" id="PTHR10340:SF34">
    <property type="entry name" value="SPHINGOMYELIN PHOSPHODIESTERASE"/>
    <property type="match status" value="1"/>
</dbReference>
<dbReference type="Gene3D" id="3.60.21.10">
    <property type="match status" value="1"/>
</dbReference>
<dbReference type="GO" id="GO:0004767">
    <property type="term" value="F:sphingomyelin phosphodiesterase activity"/>
    <property type="evidence" value="ECO:0007669"/>
    <property type="project" value="UniProtKB-EC"/>
</dbReference>
<dbReference type="InterPro" id="IPR008139">
    <property type="entry name" value="SaposinB_dom"/>
</dbReference>
<accession>A0A7R9M8C5</accession>
<dbReference type="Proteomes" id="UP000728032">
    <property type="component" value="Unassembled WGS sequence"/>
</dbReference>
<evidence type="ECO:0000256" key="4">
    <source>
        <dbReference type="ARBA" id="ARBA00023180"/>
    </source>
</evidence>
<dbReference type="InterPro" id="IPR041805">
    <property type="entry name" value="ASMase/PPN1_MPP"/>
</dbReference>
<dbReference type="EMBL" id="OC924426">
    <property type="protein sequence ID" value="CAD7655507.1"/>
    <property type="molecule type" value="Genomic_DNA"/>
</dbReference>
<evidence type="ECO:0000313" key="7">
    <source>
        <dbReference type="EMBL" id="CAD7655507.1"/>
    </source>
</evidence>
<dbReference type="SUPFAM" id="SSF56300">
    <property type="entry name" value="Metallo-dependent phosphatases"/>
    <property type="match status" value="2"/>
</dbReference>
<evidence type="ECO:0000313" key="8">
    <source>
        <dbReference type="Proteomes" id="UP000728032"/>
    </source>
</evidence>
<keyword evidence="3" id="KW-1015">Disulfide bond</keyword>
<dbReference type="InterPro" id="IPR029052">
    <property type="entry name" value="Metallo-depent_PP-like"/>
</dbReference>
<dbReference type="AlphaFoldDB" id="A0A7R9M8C5"/>
<evidence type="ECO:0000256" key="1">
    <source>
        <dbReference type="ARBA" id="ARBA00008234"/>
    </source>
</evidence>
<reference evidence="7" key="1">
    <citation type="submission" date="2020-11" db="EMBL/GenBank/DDBJ databases">
        <authorList>
            <person name="Tran Van P."/>
        </authorList>
    </citation>
    <scope>NUCLEOTIDE SEQUENCE</scope>
</reference>
<dbReference type="CDD" id="cd00842">
    <property type="entry name" value="MPP_ASMase"/>
    <property type="match status" value="1"/>
</dbReference>
<evidence type="ECO:0000259" key="6">
    <source>
        <dbReference type="PROSITE" id="PS50015"/>
    </source>
</evidence>